<sequence>MRPLFPSALLALVATAAFADTYEAPMRDYVSQDVKAWLSDPQIVSAVRRANRAHAALSADDITALDLKWRAELGQDSAPTIDPVANSATSDFLKERVDAAGGVITEILVMDSRGLNVAVSTLTSDYWQGDEAKYTETYGKGPDAWHVSEIDYDESTQLYQAQVSLTLIDPATSTPIGAATIGLNAEAF</sequence>
<keyword evidence="3" id="KW-1185">Reference proteome</keyword>
<dbReference type="OrthoDB" id="195732at2"/>
<evidence type="ECO:0000256" key="1">
    <source>
        <dbReference type="SAM" id="SignalP"/>
    </source>
</evidence>
<proteinExistence type="predicted"/>
<protein>
    <submittedName>
        <fullName evidence="2">Uncharacterized protein</fullName>
    </submittedName>
</protein>
<dbReference type="AlphaFoldDB" id="A0A1H9VU66"/>
<dbReference type="Proteomes" id="UP000198885">
    <property type="component" value="Unassembled WGS sequence"/>
</dbReference>
<dbReference type="RefSeq" id="WP_092694690.1">
    <property type="nucleotide sequence ID" value="NZ_CBDDGO010000004.1"/>
</dbReference>
<dbReference type="EMBL" id="FOGU01000008">
    <property type="protein sequence ID" value="SES24897.1"/>
    <property type="molecule type" value="Genomic_DNA"/>
</dbReference>
<evidence type="ECO:0000313" key="2">
    <source>
        <dbReference type="EMBL" id="SES24897.1"/>
    </source>
</evidence>
<reference evidence="2 3" key="1">
    <citation type="submission" date="2016-10" db="EMBL/GenBank/DDBJ databases">
        <authorList>
            <person name="de Groot N.N."/>
        </authorList>
    </citation>
    <scope>NUCLEOTIDE SEQUENCE [LARGE SCALE GENOMIC DNA]</scope>
    <source>
        <strain evidence="2 3">DSM 23042</strain>
    </source>
</reference>
<organism evidence="2 3">
    <name type="scientific">Tranquillimonas rosea</name>
    <dbReference type="NCBI Taxonomy" id="641238"/>
    <lineage>
        <taxon>Bacteria</taxon>
        <taxon>Pseudomonadati</taxon>
        <taxon>Pseudomonadota</taxon>
        <taxon>Alphaproteobacteria</taxon>
        <taxon>Rhodobacterales</taxon>
        <taxon>Roseobacteraceae</taxon>
        <taxon>Tranquillimonas</taxon>
    </lineage>
</organism>
<dbReference type="STRING" id="641238.SAMN04490244_10882"/>
<keyword evidence="1" id="KW-0732">Signal</keyword>
<accession>A0A1H9VU66</accession>
<gene>
    <name evidence="2" type="ORF">SAMN04490244_10882</name>
</gene>
<name>A0A1H9VU66_9RHOB</name>
<evidence type="ECO:0000313" key="3">
    <source>
        <dbReference type="Proteomes" id="UP000198885"/>
    </source>
</evidence>
<feature type="signal peptide" evidence="1">
    <location>
        <begin position="1"/>
        <end position="19"/>
    </location>
</feature>
<feature type="chain" id="PRO_5011509121" evidence="1">
    <location>
        <begin position="20"/>
        <end position="188"/>
    </location>
</feature>